<dbReference type="GO" id="GO:0016079">
    <property type="term" value="P:synaptic vesicle exocytosis"/>
    <property type="evidence" value="ECO:0007669"/>
    <property type="project" value="InterPro"/>
</dbReference>
<dbReference type="PANTHER" id="PTHR12166">
    <property type="entry name" value="CALCIUM-DEPENDENT SECRETION ACTIVATOR"/>
    <property type="match status" value="1"/>
</dbReference>
<dbReference type="Proteomes" id="UP000327493">
    <property type="component" value="Chromosome 4"/>
</dbReference>
<feature type="compositionally biased region" description="Polar residues" evidence="1">
    <location>
        <begin position="181"/>
        <end position="190"/>
    </location>
</feature>
<protein>
    <recommendedName>
        <fullName evidence="2">MUN domain-containing protein</fullName>
    </recommendedName>
</protein>
<dbReference type="GO" id="GO:0045921">
    <property type="term" value="P:positive regulation of exocytosis"/>
    <property type="evidence" value="ECO:0007669"/>
    <property type="project" value="TreeGrafter"/>
</dbReference>
<evidence type="ECO:0000313" key="3">
    <source>
        <dbReference type="EMBL" id="KAA8593203.1"/>
    </source>
</evidence>
<gene>
    <name evidence="3" type="ORF">FQN60_009319</name>
</gene>
<feature type="region of interest" description="Disordered" evidence="1">
    <location>
        <begin position="167"/>
        <end position="190"/>
    </location>
</feature>
<organism evidence="3 4">
    <name type="scientific">Etheostoma spectabile</name>
    <name type="common">orangethroat darter</name>
    <dbReference type="NCBI Taxonomy" id="54343"/>
    <lineage>
        <taxon>Eukaryota</taxon>
        <taxon>Metazoa</taxon>
        <taxon>Chordata</taxon>
        <taxon>Craniata</taxon>
        <taxon>Vertebrata</taxon>
        <taxon>Euteleostomi</taxon>
        <taxon>Actinopterygii</taxon>
        <taxon>Neopterygii</taxon>
        <taxon>Teleostei</taxon>
        <taxon>Neoteleostei</taxon>
        <taxon>Acanthomorphata</taxon>
        <taxon>Eupercaria</taxon>
        <taxon>Perciformes</taxon>
        <taxon>Percoidei</taxon>
        <taxon>Percidae</taxon>
        <taxon>Etheostomatinae</taxon>
        <taxon>Etheostoma</taxon>
    </lineage>
</organism>
<dbReference type="InterPro" id="IPR010439">
    <property type="entry name" value="MUN_dom"/>
</dbReference>
<feature type="non-terminal residue" evidence="3">
    <location>
        <position position="190"/>
    </location>
</feature>
<feature type="domain" description="MUN" evidence="2">
    <location>
        <begin position="122"/>
        <end position="159"/>
    </location>
</feature>
<dbReference type="GO" id="GO:0098978">
    <property type="term" value="C:glutamatergic synapse"/>
    <property type="evidence" value="ECO:0007669"/>
    <property type="project" value="TreeGrafter"/>
</dbReference>
<dbReference type="Pfam" id="PF06292">
    <property type="entry name" value="MUN"/>
    <property type="match status" value="1"/>
</dbReference>
<dbReference type="InterPro" id="IPR033227">
    <property type="entry name" value="CAPS"/>
</dbReference>
<dbReference type="PANTHER" id="PTHR12166:SF6">
    <property type="entry name" value="CALCIUM-DEPENDENT SECRETION ACTIVATOR 1"/>
    <property type="match status" value="1"/>
</dbReference>
<reference evidence="3 4" key="1">
    <citation type="submission" date="2019-08" db="EMBL/GenBank/DDBJ databases">
        <title>A chromosome-level genome assembly, high-density linkage maps, and genome scans reveal the genomic architecture of hybrid incompatibilities underlying speciation via character displacement in darters (Percidae: Etheostominae).</title>
        <authorList>
            <person name="Moran R.L."/>
            <person name="Catchen J.M."/>
            <person name="Fuller R.C."/>
        </authorList>
    </citation>
    <scope>NUCLEOTIDE SEQUENCE [LARGE SCALE GENOMIC DNA]</scope>
    <source>
        <strain evidence="3">EspeVRDwgs_2016</strain>
        <tissue evidence="3">Muscle</tissue>
    </source>
</reference>
<evidence type="ECO:0000259" key="2">
    <source>
        <dbReference type="Pfam" id="PF06292"/>
    </source>
</evidence>
<evidence type="ECO:0000256" key="1">
    <source>
        <dbReference type="SAM" id="MobiDB-lite"/>
    </source>
</evidence>
<dbReference type="EMBL" id="VOFY01000004">
    <property type="protein sequence ID" value="KAA8593203.1"/>
    <property type="molecule type" value="Genomic_DNA"/>
</dbReference>
<name>A0A5J5DIV2_9PERO</name>
<feature type="region of interest" description="Disordered" evidence="1">
    <location>
        <begin position="1"/>
        <end position="29"/>
    </location>
</feature>
<keyword evidence="4" id="KW-1185">Reference proteome</keyword>
<dbReference type="GO" id="GO:1990504">
    <property type="term" value="P:dense core granule exocytosis"/>
    <property type="evidence" value="ECO:0007669"/>
    <property type="project" value="InterPro"/>
</dbReference>
<dbReference type="GO" id="GO:0098793">
    <property type="term" value="C:presynapse"/>
    <property type="evidence" value="ECO:0007669"/>
    <property type="project" value="GOC"/>
</dbReference>
<accession>A0A5J5DIV2</accession>
<evidence type="ECO:0000313" key="4">
    <source>
        <dbReference type="Proteomes" id="UP000327493"/>
    </source>
</evidence>
<sequence>MQSLKGSEGGVDDGKKEGEQPVRGSVTPGLASRQGVMLGARSQACCHAEAFTGTLRQIGSCWHQVASLIHPGSAIFSLSHVPLMELNLHGDLLSSSIRIFGNLIYCSTRPPIDDMYCVLVCLQQWYTSTMNLLGTWLTDRMDLQLHLYQLKILIRIVKHQHSKRWGHQSPSRLHRTEPWASPTNSTEEER</sequence>
<comment type="caution">
    <text evidence="3">The sequence shown here is derived from an EMBL/GenBank/DDBJ whole genome shotgun (WGS) entry which is preliminary data.</text>
</comment>
<proteinExistence type="predicted"/>
<dbReference type="AlphaFoldDB" id="A0A5J5DIV2"/>